<dbReference type="AlphaFoldDB" id="A0A7S2M4A8"/>
<feature type="signal peptide" evidence="1">
    <location>
        <begin position="1"/>
        <end position="24"/>
    </location>
</feature>
<keyword evidence="1" id="KW-0732">Signal</keyword>
<gene>
    <name evidence="2" type="ORF">SMAR0320_LOCUS18991</name>
</gene>
<organism evidence="2">
    <name type="scientific">Skeletonema marinoi</name>
    <dbReference type="NCBI Taxonomy" id="267567"/>
    <lineage>
        <taxon>Eukaryota</taxon>
        <taxon>Sar</taxon>
        <taxon>Stramenopiles</taxon>
        <taxon>Ochrophyta</taxon>
        <taxon>Bacillariophyta</taxon>
        <taxon>Coscinodiscophyceae</taxon>
        <taxon>Thalassiosirophycidae</taxon>
        <taxon>Thalassiosirales</taxon>
        <taxon>Skeletonemataceae</taxon>
        <taxon>Skeletonema</taxon>
        <taxon>Skeletonema marinoi-dohrnii complex</taxon>
    </lineage>
</organism>
<feature type="chain" id="PRO_5031493708" description="Lon N-terminal domain-containing protein" evidence="1">
    <location>
        <begin position="25"/>
        <end position="426"/>
    </location>
</feature>
<reference evidence="2" key="1">
    <citation type="submission" date="2021-01" db="EMBL/GenBank/DDBJ databases">
        <authorList>
            <person name="Corre E."/>
            <person name="Pelletier E."/>
            <person name="Niang G."/>
            <person name="Scheremetjew M."/>
            <person name="Finn R."/>
            <person name="Kale V."/>
            <person name="Holt S."/>
            <person name="Cochrane G."/>
            <person name="Meng A."/>
            <person name="Brown T."/>
            <person name="Cohen L."/>
        </authorList>
    </citation>
    <scope>NUCLEOTIDE SEQUENCE</scope>
    <source>
        <strain evidence="2">SM1012Den-03</strain>
    </source>
</reference>
<name>A0A7S2M4A8_9STRA</name>
<evidence type="ECO:0000313" key="2">
    <source>
        <dbReference type="EMBL" id="CAD9622978.1"/>
    </source>
</evidence>
<protein>
    <recommendedName>
        <fullName evidence="3">Lon N-terminal domain-containing protein</fullName>
    </recommendedName>
</protein>
<sequence>MTPSHPKRLLVIATIATLIPRGVAFTSCRHYYNAASTDGSANKLSIFAIGTSLSSHHQRQFTSDLDTSLEWLAKERQDNDDNYPIDWMDTHITIASSQSTPTDNEEETLRVPLYPLTAVYTPHSGENHTLVNTEPRNVQMARDLVAGKWGDRSLFCVTLRARDTNRLASVGTLMRLIDTEDRSISGARTWPGDILPTLNRVVVTCQAVGIVDIDYIVNVENGHNLAESEYRIANVKLRSFTNEATKGKTEEMDSITNQIVTDYQKVRSTYINSQSLASNELPKFARKAVHELPDLTTLNDELDYWKLVDTWQVLCNTIRQAKQTQLQGVINEISVQVAMEAKGPLELPVKRRNLPENVQKQLEEMEQSAAADYVELGMEPILDFQEILSMNESLDRVRKLAAMIKRERARLEAKESLIRAFLTELE</sequence>
<dbReference type="EMBL" id="HBGZ01026721">
    <property type="protein sequence ID" value="CAD9622978.1"/>
    <property type="molecule type" value="Transcribed_RNA"/>
</dbReference>
<evidence type="ECO:0008006" key="3">
    <source>
        <dbReference type="Google" id="ProtNLM"/>
    </source>
</evidence>
<proteinExistence type="predicted"/>
<evidence type="ECO:0000256" key="1">
    <source>
        <dbReference type="SAM" id="SignalP"/>
    </source>
</evidence>
<accession>A0A7S2M4A8</accession>